<evidence type="ECO:0000256" key="1">
    <source>
        <dbReference type="SAM" id="MobiDB-lite"/>
    </source>
</evidence>
<comment type="caution">
    <text evidence="2">The sequence shown here is derived from an EMBL/GenBank/DDBJ whole genome shotgun (WGS) entry which is preliminary data.</text>
</comment>
<accession>A0A8H4LVQ2</accession>
<sequence>MPATNVMQADASSARTLYYYLRTQAPALTMLQAGLAVCASMIALHCVRRLRLRWCASAGNRLAIPASAEAQCTQHRHPRWAMADDKLQCMPSLASAMTEQDTTIAPRGGQCAAAAALTADGNWKCGSDPLPRPFVSRLPPAPPLTPPELSPAVFTIKEAPHRQDSFIHQPNPDYMTSFSETSPEPSARPCRRSYHRIIPIGTPPARQASSSEANPADLTFEPSSFPPSSPQLPPPPPAADGARVLGQTHQGVDVEGEIISVLDGGGAGWTRHTRVYGGRVCLACATSGGQHGRGFYGPTVAPEEMR</sequence>
<dbReference type="Proteomes" id="UP000557566">
    <property type="component" value="Unassembled WGS sequence"/>
</dbReference>
<dbReference type="OrthoDB" id="5235700at2759"/>
<evidence type="ECO:0000313" key="2">
    <source>
        <dbReference type="EMBL" id="KAF4506448.1"/>
    </source>
</evidence>
<dbReference type="EMBL" id="JAAVMX010000007">
    <property type="protein sequence ID" value="KAF4506448.1"/>
    <property type="molecule type" value="Genomic_DNA"/>
</dbReference>
<organism evidence="2 3">
    <name type="scientific">Ophiocordyceps sinensis</name>
    <dbReference type="NCBI Taxonomy" id="72228"/>
    <lineage>
        <taxon>Eukaryota</taxon>
        <taxon>Fungi</taxon>
        <taxon>Dikarya</taxon>
        <taxon>Ascomycota</taxon>
        <taxon>Pezizomycotina</taxon>
        <taxon>Sordariomycetes</taxon>
        <taxon>Hypocreomycetidae</taxon>
        <taxon>Hypocreales</taxon>
        <taxon>Ophiocordycipitaceae</taxon>
        <taxon>Ophiocordyceps</taxon>
    </lineage>
</organism>
<protein>
    <submittedName>
        <fullName evidence="2">Uncharacterized protein</fullName>
    </submittedName>
</protein>
<dbReference type="AlphaFoldDB" id="A0A8H4LVQ2"/>
<feature type="compositionally biased region" description="Pro residues" evidence="1">
    <location>
        <begin position="224"/>
        <end position="238"/>
    </location>
</feature>
<gene>
    <name evidence="2" type="ORF">G6O67_006535</name>
</gene>
<reference evidence="2 3" key="1">
    <citation type="journal article" date="2020" name="Genome Biol. Evol.">
        <title>A new high-quality draft genome assembly of the Chinese cordyceps Ophiocordyceps sinensis.</title>
        <authorList>
            <person name="Shu R."/>
            <person name="Zhang J."/>
            <person name="Meng Q."/>
            <person name="Zhang H."/>
            <person name="Zhou G."/>
            <person name="Li M."/>
            <person name="Wu P."/>
            <person name="Zhao Y."/>
            <person name="Chen C."/>
            <person name="Qin Q."/>
        </authorList>
    </citation>
    <scope>NUCLEOTIDE SEQUENCE [LARGE SCALE GENOMIC DNA]</scope>
    <source>
        <strain evidence="2 3">IOZ07</strain>
    </source>
</reference>
<keyword evidence="3" id="KW-1185">Reference proteome</keyword>
<name>A0A8H4LVQ2_9HYPO</name>
<feature type="region of interest" description="Disordered" evidence="1">
    <location>
        <begin position="164"/>
        <end position="243"/>
    </location>
</feature>
<evidence type="ECO:0000313" key="3">
    <source>
        <dbReference type="Proteomes" id="UP000557566"/>
    </source>
</evidence>
<proteinExistence type="predicted"/>
<feature type="compositionally biased region" description="Polar residues" evidence="1">
    <location>
        <begin position="174"/>
        <end position="184"/>
    </location>
</feature>